<comment type="caution">
    <text evidence="1">The sequence shown here is derived from an EMBL/GenBank/DDBJ whole genome shotgun (WGS) entry which is preliminary data.</text>
</comment>
<proteinExistence type="predicted"/>
<name>A0A4Y2LNX8_ARAVE</name>
<organism evidence="1 2">
    <name type="scientific">Araneus ventricosus</name>
    <name type="common">Orbweaver spider</name>
    <name type="synonym">Epeira ventricosa</name>
    <dbReference type="NCBI Taxonomy" id="182803"/>
    <lineage>
        <taxon>Eukaryota</taxon>
        <taxon>Metazoa</taxon>
        <taxon>Ecdysozoa</taxon>
        <taxon>Arthropoda</taxon>
        <taxon>Chelicerata</taxon>
        <taxon>Arachnida</taxon>
        <taxon>Araneae</taxon>
        <taxon>Araneomorphae</taxon>
        <taxon>Entelegynae</taxon>
        <taxon>Araneoidea</taxon>
        <taxon>Araneidae</taxon>
        <taxon>Araneus</taxon>
    </lineage>
</organism>
<sequence>MQYIKLAGCHTLIEQGKRPWIKYQTSLQNPAFWVLKNMRATSFLKRCQNTMHLELPGTLNLACPDSRKLDSIQRLFQLYLLLGQPHCSPVVTSAPAPPPSAKGNMRCILSKTIHPTFSLHCSFSLELRRQKRGSQELSQLLYLVNSAEQRGKRNCHDIWVQASQWDGIRAEILFHRIYRTGTFPSTPSSLPVLELAAFSYLEMCHAQKMSDFTLSQTPIDNSIAVVENISHRQPQDRRL</sequence>
<protein>
    <submittedName>
        <fullName evidence="1">Uncharacterized protein</fullName>
    </submittedName>
</protein>
<dbReference type="Proteomes" id="UP000499080">
    <property type="component" value="Unassembled WGS sequence"/>
</dbReference>
<keyword evidence="2" id="KW-1185">Reference proteome</keyword>
<evidence type="ECO:0000313" key="2">
    <source>
        <dbReference type="Proteomes" id="UP000499080"/>
    </source>
</evidence>
<gene>
    <name evidence="1" type="ORF">AVEN_205332_1</name>
</gene>
<reference evidence="1 2" key="1">
    <citation type="journal article" date="2019" name="Sci. Rep.">
        <title>Orb-weaving spider Araneus ventricosus genome elucidates the spidroin gene catalogue.</title>
        <authorList>
            <person name="Kono N."/>
            <person name="Nakamura H."/>
            <person name="Ohtoshi R."/>
            <person name="Moran D.A.P."/>
            <person name="Shinohara A."/>
            <person name="Yoshida Y."/>
            <person name="Fujiwara M."/>
            <person name="Mori M."/>
            <person name="Tomita M."/>
            <person name="Arakawa K."/>
        </authorList>
    </citation>
    <scope>NUCLEOTIDE SEQUENCE [LARGE SCALE GENOMIC DNA]</scope>
</reference>
<evidence type="ECO:0000313" key="1">
    <source>
        <dbReference type="EMBL" id="GBN16428.1"/>
    </source>
</evidence>
<dbReference type="EMBL" id="BGPR01006149">
    <property type="protein sequence ID" value="GBN16428.1"/>
    <property type="molecule type" value="Genomic_DNA"/>
</dbReference>
<dbReference type="AlphaFoldDB" id="A0A4Y2LNX8"/>
<accession>A0A4Y2LNX8</accession>